<keyword evidence="2" id="KW-1185">Reference proteome</keyword>
<name>A0AAE1C1F7_PETCI</name>
<dbReference type="AlphaFoldDB" id="A0AAE1C1F7"/>
<accession>A0AAE1C1F7</accession>
<comment type="caution">
    <text evidence="1">The sequence shown here is derived from an EMBL/GenBank/DDBJ whole genome shotgun (WGS) entry which is preliminary data.</text>
</comment>
<proteinExistence type="predicted"/>
<dbReference type="EMBL" id="JAWQEG010005208">
    <property type="protein sequence ID" value="KAK3858805.1"/>
    <property type="molecule type" value="Genomic_DNA"/>
</dbReference>
<gene>
    <name evidence="1" type="ORF">Pcinc_035029</name>
</gene>
<evidence type="ECO:0000313" key="2">
    <source>
        <dbReference type="Proteomes" id="UP001286313"/>
    </source>
</evidence>
<reference evidence="1" key="1">
    <citation type="submission" date="2023-10" db="EMBL/GenBank/DDBJ databases">
        <title>Genome assemblies of two species of porcelain crab, Petrolisthes cinctipes and Petrolisthes manimaculis (Anomura: Porcellanidae).</title>
        <authorList>
            <person name="Angst P."/>
        </authorList>
    </citation>
    <scope>NUCLEOTIDE SEQUENCE</scope>
    <source>
        <strain evidence="1">PB745_01</strain>
        <tissue evidence="1">Gill</tissue>
    </source>
</reference>
<evidence type="ECO:0000313" key="1">
    <source>
        <dbReference type="EMBL" id="KAK3858805.1"/>
    </source>
</evidence>
<dbReference type="Proteomes" id="UP001286313">
    <property type="component" value="Unassembled WGS sequence"/>
</dbReference>
<organism evidence="1 2">
    <name type="scientific">Petrolisthes cinctipes</name>
    <name type="common">Flat porcelain crab</name>
    <dbReference type="NCBI Taxonomy" id="88211"/>
    <lineage>
        <taxon>Eukaryota</taxon>
        <taxon>Metazoa</taxon>
        <taxon>Ecdysozoa</taxon>
        <taxon>Arthropoda</taxon>
        <taxon>Crustacea</taxon>
        <taxon>Multicrustacea</taxon>
        <taxon>Malacostraca</taxon>
        <taxon>Eumalacostraca</taxon>
        <taxon>Eucarida</taxon>
        <taxon>Decapoda</taxon>
        <taxon>Pleocyemata</taxon>
        <taxon>Anomura</taxon>
        <taxon>Galatheoidea</taxon>
        <taxon>Porcellanidae</taxon>
        <taxon>Petrolisthes</taxon>
    </lineage>
</organism>
<sequence length="75" mass="8108">MCQTKLWGSVHVYRAISRQATVHPSRVRWGNGGQRTHESGTLERPIFQGCGGCPVSVTGGVGQLGVLEECHAKTF</sequence>
<protein>
    <submittedName>
        <fullName evidence="1">Uncharacterized protein</fullName>
    </submittedName>
</protein>